<evidence type="ECO:0000313" key="1">
    <source>
        <dbReference type="EMBL" id="PQM52518.1"/>
    </source>
</evidence>
<dbReference type="Proteomes" id="UP000237911">
    <property type="component" value="Unassembled WGS sequence"/>
</dbReference>
<evidence type="ECO:0000313" key="2">
    <source>
        <dbReference type="Proteomes" id="UP000237911"/>
    </source>
</evidence>
<proteinExistence type="predicted"/>
<sequence>MDDLDRPNLSEQELYEYLYYEEDLPVTRRGIKDAVLRREILPTRIGRGNYFSKRDGLNWIASRRQSGHYRLNTTVKS</sequence>
<dbReference type="AlphaFoldDB" id="A0A9X7INE1"/>
<gene>
    <name evidence="1" type="ORF">C5U48_09400</name>
</gene>
<protein>
    <submittedName>
        <fullName evidence="1">Uncharacterized protein</fullName>
    </submittedName>
</protein>
<organism evidence="1 2">
    <name type="scientific">Mycolicibacter virginiensis</name>
    <dbReference type="NCBI Taxonomy" id="1795032"/>
    <lineage>
        <taxon>Bacteria</taxon>
        <taxon>Bacillati</taxon>
        <taxon>Actinomycetota</taxon>
        <taxon>Actinomycetes</taxon>
        <taxon>Mycobacteriales</taxon>
        <taxon>Mycobacteriaceae</taxon>
        <taxon>Mycolicibacter</taxon>
    </lineage>
</organism>
<comment type="caution">
    <text evidence="1">The sequence shown here is derived from an EMBL/GenBank/DDBJ whole genome shotgun (WGS) entry which is preliminary data.</text>
</comment>
<accession>A0A9X7INE1</accession>
<name>A0A9X7INE1_9MYCO</name>
<keyword evidence="2" id="KW-1185">Reference proteome</keyword>
<reference evidence="1 2" key="1">
    <citation type="submission" date="2018-02" db="EMBL/GenBank/DDBJ databases">
        <title>Draft genome sequence of Mycobacterium virginiense isolated from mud of a swine farm in Japan.</title>
        <authorList>
            <person name="Ohya K."/>
        </authorList>
    </citation>
    <scope>NUCLEOTIDE SEQUENCE [LARGE SCALE GENOMIC DNA]</scope>
    <source>
        <strain evidence="1 2">GF75</strain>
    </source>
</reference>
<dbReference type="EMBL" id="PUEV01000047">
    <property type="protein sequence ID" value="PQM52518.1"/>
    <property type="molecule type" value="Genomic_DNA"/>
</dbReference>